<dbReference type="GO" id="GO:0010027">
    <property type="term" value="P:thylakoid membrane organization"/>
    <property type="evidence" value="ECO:0007669"/>
    <property type="project" value="InterPro"/>
</dbReference>
<dbReference type="Pfam" id="PF20711">
    <property type="entry name" value="DUF6825"/>
    <property type="match status" value="1"/>
</dbReference>
<dbReference type="InterPro" id="IPR040003">
    <property type="entry name" value="PG18-like"/>
</dbReference>
<feature type="region of interest" description="Disordered" evidence="1">
    <location>
        <begin position="169"/>
        <end position="213"/>
    </location>
</feature>
<dbReference type="PANTHER" id="PTHR35745:SF1">
    <property type="entry name" value="OS04G0513000 PROTEIN"/>
    <property type="match status" value="1"/>
</dbReference>
<name>A0A835I738_9MAGN</name>
<comment type="caution">
    <text evidence="2">The sequence shown here is derived from an EMBL/GenBank/DDBJ whole genome shotgun (WGS) entry which is preliminary data.</text>
</comment>
<dbReference type="GO" id="GO:0009535">
    <property type="term" value="C:chloroplast thylakoid membrane"/>
    <property type="evidence" value="ECO:0007669"/>
    <property type="project" value="TreeGrafter"/>
</dbReference>
<accession>A0A835I738</accession>
<reference evidence="2 3" key="1">
    <citation type="submission" date="2020-10" db="EMBL/GenBank/DDBJ databases">
        <title>The Coptis chinensis genome and diversification of protoberbering-type alkaloids.</title>
        <authorList>
            <person name="Wang B."/>
            <person name="Shu S."/>
            <person name="Song C."/>
            <person name="Liu Y."/>
        </authorList>
    </citation>
    <scope>NUCLEOTIDE SEQUENCE [LARGE SCALE GENOMIC DNA]</scope>
    <source>
        <strain evidence="2">HL-2020</strain>
        <tissue evidence="2">Leaf</tissue>
    </source>
</reference>
<dbReference type="PANTHER" id="PTHR35745">
    <property type="entry name" value="BNACNNG14650D PROTEIN"/>
    <property type="match status" value="1"/>
</dbReference>
<organism evidence="2 3">
    <name type="scientific">Coptis chinensis</name>
    <dbReference type="NCBI Taxonomy" id="261450"/>
    <lineage>
        <taxon>Eukaryota</taxon>
        <taxon>Viridiplantae</taxon>
        <taxon>Streptophyta</taxon>
        <taxon>Embryophyta</taxon>
        <taxon>Tracheophyta</taxon>
        <taxon>Spermatophyta</taxon>
        <taxon>Magnoliopsida</taxon>
        <taxon>Ranunculales</taxon>
        <taxon>Ranunculaceae</taxon>
        <taxon>Coptidoideae</taxon>
        <taxon>Coptis</taxon>
    </lineage>
</organism>
<proteinExistence type="predicted"/>
<dbReference type="Proteomes" id="UP000631114">
    <property type="component" value="Unassembled WGS sequence"/>
</dbReference>
<sequence>MSSYSASFFSPSLHKMKTNLLPSSIVVPCLCSQKTPLYSSTLKLKSPSSFTGVFPELSVKCSSSSRPPGSGETDSKDVLDAFFLGKALAEAISERIESSIGELLSVVGRLQAEQQKQVQDFQVGAFPIQMEDVLERAKRAKEKAAREAMEAQGLAPKSTTVSTAYDVVPPAVSNSPATNGTPDVSASSSDPDITTTSNYSIDKDPLLGTFDDE</sequence>
<dbReference type="OrthoDB" id="532061at2759"/>
<evidence type="ECO:0000256" key="1">
    <source>
        <dbReference type="SAM" id="MobiDB-lite"/>
    </source>
</evidence>
<dbReference type="AlphaFoldDB" id="A0A835I738"/>
<dbReference type="EMBL" id="JADFTS010000004">
    <property type="protein sequence ID" value="KAF9611193.1"/>
    <property type="molecule type" value="Genomic_DNA"/>
</dbReference>
<protein>
    <submittedName>
        <fullName evidence="2">Uncharacterized protein</fullName>
    </submittedName>
</protein>
<gene>
    <name evidence="2" type="ORF">IFM89_027507</name>
</gene>
<evidence type="ECO:0000313" key="2">
    <source>
        <dbReference type="EMBL" id="KAF9611193.1"/>
    </source>
</evidence>
<keyword evidence="3" id="KW-1185">Reference proteome</keyword>
<evidence type="ECO:0000313" key="3">
    <source>
        <dbReference type="Proteomes" id="UP000631114"/>
    </source>
</evidence>
<feature type="compositionally biased region" description="Polar residues" evidence="1">
    <location>
        <begin position="172"/>
        <end position="200"/>
    </location>
</feature>